<dbReference type="InterPro" id="IPR018713">
    <property type="entry name" value="MPAB/Lcp_cat_dom"/>
</dbReference>
<feature type="domain" description="ER-bound oxygenase mpaB/mpaB'/Rubber oxygenase catalytic" evidence="1">
    <location>
        <begin position="55"/>
        <end position="279"/>
    </location>
</feature>
<dbReference type="AlphaFoldDB" id="A0A5D0XU72"/>
<proteinExistence type="predicted"/>
<accession>A0A5D0XU72</accession>
<keyword evidence="3" id="KW-1185">Reference proteome</keyword>
<dbReference type="OrthoDB" id="108890at2"/>
<dbReference type="EMBL" id="VSLD01000001">
    <property type="protein sequence ID" value="TYD00131.1"/>
    <property type="molecule type" value="Genomic_DNA"/>
</dbReference>
<dbReference type="GO" id="GO:0016491">
    <property type="term" value="F:oxidoreductase activity"/>
    <property type="evidence" value="ECO:0007669"/>
    <property type="project" value="InterPro"/>
</dbReference>
<protein>
    <submittedName>
        <fullName evidence="2">DUF2236 domain-containing protein</fullName>
    </submittedName>
</protein>
<comment type="caution">
    <text evidence="2">The sequence shown here is derived from an EMBL/GenBank/DDBJ whole genome shotgun (WGS) entry which is preliminary data.</text>
</comment>
<organism evidence="2 3">
    <name type="scientific">Arthrobacter echini</name>
    <dbReference type="NCBI Taxonomy" id="1529066"/>
    <lineage>
        <taxon>Bacteria</taxon>
        <taxon>Bacillati</taxon>
        <taxon>Actinomycetota</taxon>
        <taxon>Actinomycetes</taxon>
        <taxon>Micrococcales</taxon>
        <taxon>Micrococcaceae</taxon>
        <taxon>Arthrobacter</taxon>
    </lineage>
</organism>
<gene>
    <name evidence="2" type="ORF">FQ377_01295</name>
</gene>
<dbReference type="Pfam" id="PF09995">
    <property type="entry name" value="MPAB_Lcp_cat"/>
    <property type="match status" value="1"/>
</dbReference>
<reference evidence="2 3" key="1">
    <citation type="submission" date="2019-08" db="EMBL/GenBank/DDBJ databases">
        <title>Genone of Arthrobacter echini P9.</title>
        <authorList>
            <person name="Bowman J.P."/>
        </authorList>
    </citation>
    <scope>NUCLEOTIDE SEQUENCE [LARGE SCALE GENOMIC DNA]</scope>
    <source>
        <strain evidence="2 3">P9</strain>
    </source>
</reference>
<dbReference type="Proteomes" id="UP000323410">
    <property type="component" value="Unassembled WGS sequence"/>
</dbReference>
<evidence type="ECO:0000313" key="3">
    <source>
        <dbReference type="Proteomes" id="UP000323410"/>
    </source>
</evidence>
<dbReference type="PANTHER" id="PTHR36151">
    <property type="entry name" value="BLR2777 PROTEIN"/>
    <property type="match status" value="1"/>
</dbReference>
<evidence type="ECO:0000313" key="2">
    <source>
        <dbReference type="EMBL" id="TYD00131.1"/>
    </source>
</evidence>
<dbReference type="RefSeq" id="WP_148599438.1">
    <property type="nucleotide sequence ID" value="NZ_VSLD01000001.1"/>
</dbReference>
<sequence>MPLSSIPRPADLGHRVRNAFRARVSGDPTGTPDWVRDIALVGEGPGLFEPDGVVWQVHGGLSTLVGGVAALLGQGAHPLAMAGVARHSSYRSDPWARLAGTARWLTITTFGSTELAERDSARVRRMHGRVSGTTDDGRAYSASDPALLRWVHLAFTDAFLGAHEAVGHDLAPRFGRTWADTYVADWSRSARTLGAEDLPANRRELAEALRELEPDLEPVPAELLTFLSAPDGLNRAERIFYSGIASAGALVISPSVAPLAGVPGRGDRSLANRLRLQRTRLQLRTFQLALGPHSPSVDAARYRLGLAGPPDWLN</sequence>
<name>A0A5D0XU72_9MICC</name>
<evidence type="ECO:0000259" key="1">
    <source>
        <dbReference type="Pfam" id="PF09995"/>
    </source>
</evidence>
<dbReference type="PANTHER" id="PTHR36151:SF3">
    <property type="entry name" value="ER-BOUND OXYGENASE MPAB_MPAB'_RUBBER OXYGENASE CATALYTIC DOMAIN-CONTAINING PROTEIN"/>
    <property type="match status" value="1"/>
</dbReference>